<evidence type="ECO:0000256" key="1">
    <source>
        <dbReference type="SAM" id="MobiDB-lite"/>
    </source>
</evidence>
<proteinExistence type="predicted"/>
<sequence>MSIYPQNADPEHDPHPTDVFRSYGAHSLSGQVGHHWVFNNRTDAAHTHLCRGYDGTNCAFDIAARPAFEADMTPINSINLVRP</sequence>
<evidence type="ECO:0000313" key="3">
    <source>
        <dbReference type="Proteomes" id="UP001610990"/>
    </source>
</evidence>
<name>A0ABW7R7W9_9ACTN</name>
<protein>
    <submittedName>
        <fullName evidence="2">Uncharacterized protein</fullName>
    </submittedName>
</protein>
<dbReference type="Proteomes" id="UP001610990">
    <property type="component" value="Unassembled WGS sequence"/>
</dbReference>
<accession>A0ABW7R7W9</accession>
<feature type="region of interest" description="Disordered" evidence="1">
    <location>
        <begin position="1"/>
        <end position="23"/>
    </location>
</feature>
<organism evidence="2 3">
    <name type="scientific">Streptomyces celluloflavus</name>
    <dbReference type="NCBI Taxonomy" id="58344"/>
    <lineage>
        <taxon>Bacteria</taxon>
        <taxon>Bacillati</taxon>
        <taxon>Actinomycetota</taxon>
        <taxon>Actinomycetes</taxon>
        <taxon>Kitasatosporales</taxon>
        <taxon>Streptomycetaceae</taxon>
        <taxon>Streptomyces</taxon>
    </lineage>
</organism>
<comment type="caution">
    <text evidence="2">The sequence shown here is derived from an EMBL/GenBank/DDBJ whole genome shotgun (WGS) entry which is preliminary data.</text>
</comment>
<dbReference type="EMBL" id="JBIRGH010000002">
    <property type="protein sequence ID" value="MFH8583661.1"/>
    <property type="molecule type" value="Genomic_DNA"/>
</dbReference>
<dbReference type="RefSeq" id="WP_397671234.1">
    <property type="nucleotide sequence ID" value="NZ_JBIRGH010000002.1"/>
</dbReference>
<reference evidence="2 3" key="1">
    <citation type="submission" date="2024-10" db="EMBL/GenBank/DDBJ databases">
        <title>The Natural Products Discovery Center: Release of the First 8490 Sequenced Strains for Exploring Actinobacteria Biosynthetic Diversity.</title>
        <authorList>
            <person name="Kalkreuter E."/>
            <person name="Kautsar S.A."/>
            <person name="Yang D."/>
            <person name="Bader C.D."/>
            <person name="Teijaro C.N."/>
            <person name="Fluegel L."/>
            <person name="Davis C.M."/>
            <person name="Simpson J.R."/>
            <person name="Lauterbach L."/>
            <person name="Steele A.D."/>
            <person name="Gui C."/>
            <person name="Meng S."/>
            <person name="Li G."/>
            <person name="Viehrig K."/>
            <person name="Ye F."/>
            <person name="Su P."/>
            <person name="Kiefer A.F."/>
            <person name="Nichols A."/>
            <person name="Cepeda A.J."/>
            <person name="Yan W."/>
            <person name="Fan B."/>
            <person name="Jiang Y."/>
            <person name="Adhikari A."/>
            <person name="Zheng C.-J."/>
            <person name="Schuster L."/>
            <person name="Cowan T.M."/>
            <person name="Smanski M.J."/>
            <person name="Chevrette M.G."/>
            <person name="De Carvalho L.P.S."/>
            <person name="Shen B."/>
        </authorList>
    </citation>
    <scope>NUCLEOTIDE SEQUENCE [LARGE SCALE GENOMIC DNA]</scope>
    <source>
        <strain evidence="2 3">NPDC018013</strain>
    </source>
</reference>
<gene>
    <name evidence="2" type="ORF">ACH4GP_04575</name>
</gene>
<keyword evidence="3" id="KW-1185">Reference proteome</keyword>
<evidence type="ECO:0000313" key="2">
    <source>
        <dbReference type="EMBL" id="MFH8583661.1"/>
    </source>
</evidence>
<feature type="compositionally biased region" description="Basic and acidic residues" evidence="1">
    <location>
        <begin position="9"/>
        <end position="18"/>
    </location>
</feature>